<organism evidence="3 4">
    <name type="scientific">Cnephaeus nilssonii</name>
    <name type="common">Northern bat</name>
    <name type="synonym">Eptesicus nilssonii</name>
    <dbReference type="NCBI Taxonomy" id="3371016"/>
    <lineage>
        <taxon>Eukaryota</taxon>
        <taxon>Metazoa</taxon>
        <taxon>Chordata</taxon>
        <taxon>Craniata</taxon>
        <taxon>Vertebrata</taxon>
        <taxon>Euteleostomi</taxon>
        <taxon>Mammalia</taxon>
        <taxon>Eutheria</taxon>
        <taxon>Laurasiatheria</taxon>
        <taxon>Chiroptera</taxon>
        <taxon>Yangochiroptera</taxon>
        <taxon>Vespertilionidae</taxon>
        <taxon>Cnephaeus</taxon>
    </lineage>
</organism>
<dbReference type="PANTHER" id="PTHR31665:SF0">
    <property type="entry name" value="FLYWCH FAMILY MEMBER 2"/>
    <property type="match status" value="1"/>
</dbReference>
<dbReference type="Pfam" id="PF15423">
    <property type="entry name" value="FLYWCH_N"/>
    <property type="match status" value="1"/>
</dbReference>
<sequence length="172" mass="18373">MPLPEPSEQEGESVKAGQEPSPQSPEPGTDVVPTAPRKPRKFSKLVLLTASKDSDKVAAAKRKGVHCIMSLGVPGPTTLAKALLRSTPRPSVPSRQPPRSLSRNAGSWTQKEKKTEGWQGGLLPVPQWAGRSPLWGPARLRNPDNCRHGVLDGSVNLAVTSSAWGPAPTDFH</sequence>
<feature type="domain" description="FLYWCH-type zinc finger-containing protein N-terminal" evidence="2">
    <location>
        <begin position="1"/>
        <end position="83"/>
    </location>
</feature>
<dbReference type="InterPro" id="IPR040312">
    <property type="entry name" value="FWCH1/FWCH2"/>
</dbReference>
<dbReference type="EMBL" id="JAULJE010000003">
    <property type="protein sequence ID" value="KAK1344732.1"/>
    <property type="molecule type" value="Genomic_DNA"/>
</dbReference>
<dbReference type="InterPro" id="IPR029279">
    <property type="entry name" value="FLYWCH_N"/>
</dbReference>
<proteinExistence type="predicted"/>
<evidence type="ECO:0000259" key="2">
    <source>
        <dbReference type="Pfam" id="PF15423"/>
    </source>
</evidence>
<protein>
    <recommendedName>
        <fullName evidence="2">FLYWCH-type zinc finger-containing protein N-terminal domain-containing protein</fullName>
    </recommendedName>
</protein>
<dbReference type="AlphaFoldDB" id="A0AA40LUV6"/>
<feature type="compositionally biased region" description="Low complexity" evidence="1">
    <location>
        <begin position="86"/>
        <end position="103"/>
    </location>
</feature>
<comment type="caution">
    <text evidence="3">The sequence shown here is derived from an EMBL/GenBank/DDBJ whole genome shotgun (WGS) entry which is preliminary data.</text>
</comment>
<feature type="region of interest" description="Disordered" evidence="1">
    <location>
        <begin position="86"/>
        <end position="123"/>
    </location>
</feature>
<reference evidence="3" key="1">
    <citation type="submission" date="2023-06" db="EMBL/GenBank/DDBJ databases">
        <title>Reference genome for the Northern bat (Eptesicus nilssonii), a most northern bat species.</title>
        <authorList>
            <person name="Laine V.N."/>
            <person name="Pulliainen A.T."/>
            <person name="Lilley T.M."/>
        </authorList>
    </citation>
    <scope>NUCLEOTIDE SEQUENCE</scope>
    <source>
        <strain evidence="3">BLF_Eptnil</strain>
        <tissue evidence="3">Kidney</tissue>
    </source>
</reference>
<feature type="region of interest" description="Disordered" evidence="1">
    <location>
        <begin position="1"/>
        <end position="43"/>
    </location>
</feature>
<accession>A0AA40LUV6</accession>
<gene>
    <name evidence="3" type="ORF">QTO34_013430</name>
</gene>
<evidence type="ECO:0000313" key="4">
    <source>
        <dbReference type="Proteomes" id="UP001177744"/>
    </source>
</evidence>
<dbReference type="PANTHER" id="PTHR31665">
    <property type="entry name" value="FLYWCH FAMILY MEMBER 2-RELATED"/>
    <property type="match status" value="1"/>
</dbReference>
<evidence type="ECO:0000256" key="1">
    <source>
        <dbReference type="SAM" id="MobiDB-lite"/>
    </source>
</evidence>
<keyword evidence="4" id="KW-1185">Reference proteome</keyword>
<dbReference type="Proteomes" id="UP001177744">
    <property type="component" value="Unassembled WGS sequence"/>
</dbReference>
<name>A0AA40LUV6_CNENI</name>
<evidence type="ECO:0000313" key="3">
    <source>
        <dbReference type="EMBL" id="KAK1344732.1"/>
    </source>
</evidence>